<gene>
    <name evidence="3" type="ORF">RC74_13285</name>
</gene>
<organism evidence="3 4">
    <name type="scientific">Falsihalocynthiibacter arcticus</name>
    <dbReference type="NCBI Taxonomy" id="1579316"/>
    <lineage>
        <taxon>Bacteria</taxon>
        <taxon>Pseudomonadati</taxon>
        <taxon>Pseudomonadota</taxon>
        <taxon>Alphaproteobacteria</taxon>
        <taxon>Rhodobacterales</taxon>
        <taxon>Roseobacteraceae</taxon>
        <taxon>Falsihalocynthiibacter</taxon>
    </lineage>
</organism>
<evidence type="ECO:0000313" key="3">
    <source>
        <dbReference type="EMBL" id="AML52118.1"/>
    </source>
</evidence>
<evidence type="ECO:0000256" key="1">
    <source>
        <dbReference type="SAM" id="Phobius"/>
    </source>
</evidence>
<keyword evidence="1" id="KW-0472">Membrane</keyword>
<dbReference type="PANTHER" id="PTHR36698">
    <property type="entry name" value="BLL5892 PROTEIN"/>
    <property type="match status" value="1"/>
</dbReference>
<keyword evidence="1" id="KW-0812">Transmembrane</keyword>
<accession>A0A126V1B5</accession>
<keyword evidence="1" id="KW-1133">Transmembrane helix</keyword>
<evidence type="ECO:0000313" key="4">
    <source>
        <dbReference type="Proteomes" id="UP000070371"/>
    </source>
</evidence>
<dbReference type="STRING" id="1579316.RC74_13285"/>
<dbReference type="EMBL" id="CP014327">
    <property type="protein sequence ID" value="AML52118.1"/>
    <property type="molecule type" value="Genomic_DNA"/>
</dbReference>
<protein>
    <submittedName>
        <fullName evidence="3">ABC transporter substrate-binding protein</fullName>
    </submittedName>
</protein>
<feature type="transmembrane region" description="Helical" evidence="1">
    <location>
        <begin position="7"/>
        <end position="29"/>
    </location>
</feature>
<keyword evidence="4" id="KW-1185">Reference proteome</keyword>
<dbReference type="KEGG" id="hat:RC74_13285"/>
<feature type="domain" description="Mce/MlaD" evidence="2">
    <location>
        <begin position="40"/>
        <end position="115"/>
    </location>
</feature>
<dbReference type="Pfam" id="PF02470">
    <property type="entry name" value="MlaD"/>
    <property type="match status" value="1"/>
</dbReference>
<dbReference type="OrthoDB" id="9808689at2"/>
<dbReference type="PANTHER" id="PTHR36698:SF3">
    <property type="entry name" value="ABC-TYPE TRANSPORT AUXILIARY LIPOPROTEIN COMPONENT DOMAIN-CONTAINING PROTEIN"/>
    <property type="match status" value="1"/>
</dbReference>
<dbReference type="Proteomes" id="UP000070371">
    <property type="component" value="Chromosome"/>
</dbReference>
<dbReference type="RefSeq" id="WP_039002631.1">
    <property type="nucleotide sequence ID" value="NZ_CP014327.1"/>
</dbReference>
<reference evidence="3 4" key="1">
    <citation type="submission" date="2016-02" db="EMBL/GenBank/DDBJ databases">
        <title>Complete genome sequence of Halocynthiibacter arcticus PAMC 20958t from arctic marine sediment.</title>
        <authorList>
            <person name="Lee Y.M."/>
            <person name="Baek K."/>
            <person name="Lee H.K."/>
            <person name="Shin S.C."/>
        </authorList>
    </citation>
    <scope>NUCLEOTIDE SEQUENCE [LARGE SCALE GENOMIC DNA]</scope>
    <source>
        <strain evidence="3">PAMC 20958</strain>
    </source>
</reference>
<proteinExistence type="predicted"/>
<evidence type="ECO:0000259" key="2">
    <source>
        <dbReference type="Pfam" id="PF02470"/>
    </source>
</evidence>
<name>A0A126V1B5_9RHOB</name>
<dbReference type="InterPro" id="IPR003399">
    <property type="entry name" value="Mce/MlaD"/>
</dbReference>
<sequence>METRANFVLIGAFTLAGLVGIMAFFLWFAQAELDRQFAYYDIRFSSVSGLDNASDVRFSGLAVGQVVDVRLTPERDGTILVRIEVDAETPVRIDSVATVESQGVTGVSYVGIDAGTPSAALLVSGADGEIPEITAGRSALQSLSEDAPQLLERSLQIVDELGQMLGDDNKNRVEQILVNIEDASGEFSRTLSSFSGVADTVADFADQINQFNATLDTLTGDLSEVLATADTTLVSIRELSEQGKGVLSDSSKTLTDAQGAIIETKEFIAQDLTAMADELRATNTDLRAQLTLVAEDARHMMATFSTTGERATQRLEEAQATLESTNTLIQQLDDAALAVENVATRTDTLIRDEGAPLLTETRAMVAEANRAIQPVVTIATEDLPAIIADIRAATESSRKVITELGQDLKAAGTTANEVMVSARDTLEDARVSFANANVTMSTINDAMETGDRALASAEQAFNGADRVINDDLAGIIAVLKTTLDGMNTAIGKVSGDLPEISDDLRAASAAASDAFEQLRQVADASGPAVRDFATVGLPLYTRLAQESRTLIDNLDRLTSQIQRDPTRFFLDRETPEFKR</sequence>
<dbReference type="AlphaFoldDB" id="A0A126V1B5"/>